<reference evidence="3" key="2">
    <citation type="submission" date="2021-08" db="EMBL/GenBank/DDBJ databases">
        <authorList>
            <person name="Tani A."/>
            <person name="Ola A."/>
            <person name="Ogura Y."/>
            <person name="Katsura K."/>
            <person name="Hayashi T."/>
        </authorList>
    </citation>
    <scope>NUCLEOTIDE SEQUENCE</scope>
    <source>
        <strain evidence="3">KCTC 52305</strain>
    </source>
</reference>
<dbReference type="Proteomes" id="UP001055167">
    <property type="component" value="Unassembled WGS sequence"/>
</dbReference>
<evidence type="ECO:0000313" key="3">
    <source>
        <dbReference type="EMBL" id="GJD48298.1"/>
    </source>
</evidence>
<comment type="similarity">
    <text evidence="1 2">Belongs to the polypeptide deformylase family.</text>
</comment>
<name>A0ABQ4QSL5_9HYPH</name>
<comment type="caution">
    <text evidence="3">The sequence shown here is derived from an EMBL/GenBank/DDBJ whole genome shotgun (WGS) entry which is preliminary data.</text>
</comment>
<dbReference type="InterPro" id="IPR036821">
    <property type="entry name" value="Peptide_deformylase_sf"/>
</dbReference>
<organism evidence="3 4">
    <name type="scientific">Methylobacterium crusticola</name>
    <dbReference type="NCBI Taxonomy" id="1697972"/>
    <lineage>
        <taxon>Bacteria</taxon>
        <taxon>Pseudomonadati</taxon>
        <taxon>Pseudomonadota</taxon>
        <taxon>Alphaproteobacteria</taxon>
        <taxon>Hyphomicrobiales</taxon>
        <taxon>Methylobacteriaceae</taxon>
        <taxon>Methylobacterium</taxon>
    </lineage>
</organism>
<dbReference type="CDD" id="cd00487">
    <property type="entry name" value="Pep_deformylase"/>
    <property type="match status" value="1"/>
</dbReference>
<dbReference type="SUPFAM" id="SSF56420">
    <property type="entry name" value="Peptide deformylase"/>
    <property type="match status" value="1"/>
</dbReference>
<comment type="caution">
    <text evidence="2">Lacks conserved residue(s) required for the propagation of feature annotation.</text>
</comment>
<reference evidence="3" key="1">
    <citation type="journal article" date="2021" name="Front. Microbiol.">
        <title>Comprehensive Comparative Genomics and Phenotyping of Methylobacterium Species.</title>
        <authorList>
            <person name="Alessa O."/>
            <person name="Ogura Y."/>
            <person name="Fujitani Y."/>
            <person name="Takami H."/>
            <person name="Hayashi T."/>
            <person name="Sahin N."/>
            <person name="Tani A."/>
        </authorList>
    </citation>
    <scope>NUCLEOTIDE SEQUENCE</scope>
    <source>
        <strain evidence="3">KCTC 52305</strain>
    </source>
</reference>
<dbReference type="PANTHER" id="PTHR10458:SF22">
    <property type="entry name" value="PEPTIDE DEFORMYLASE"/>
    <property type="match status" value="1"/>
</dbReference>
<feature type="active site" evidence="2">
    <location>
        <position position="134"/>
    </location>
</feature>
<dbReference type="Gene3D" id="3.90.45.10">
    <property type="entry name" value="Peptide deformylase"/>
    <property type="match status" value="1"/>
</dbReference>
<gene>
    <name evidence="3" type="primary">def_1</name>
    <name evidence="3" type="ORF">OPKNFCMD_1015</name>
</gene>
<dbReference type="NCBIfam" id="NF009484">
    <property type="entry name" value="PRK12846.1-5"/>
    <property type="match status" value="1"/>
</dbReference>
<dbReference type="RefSeq" id="WP_128564643.1">
    <property type="nucleotide sequence ID" value="NZ_BPQH01000003.1"/>
</dbReference>
<proteinExistence type="inferred from homology"/>
<dbReference type="EMBL" id="BPQH01000003">
    <property type="protein sequence ID" value="GJD48298.1"/>
    <property type="molecule type" value="Genomic_DNA"/>
</dbReference>
<dbReference type="PRINTS" id="PR01576">
    <property type="entry name" value="PDEFORMYLASE"/>
</dbReference>
<protein>
    <recommendedName>
        <fullName evidence="2">Peptide deformylase-like</fullName>
    </recommendedName>
    <alternativeName>
        <fullName evidence="2">Polypeptide deformylase-like</fullName>
    </alternativeName>
</protein>
<sequence>MAARPLLRYPDPRLRTPAPPVLAFDAGLRALADDLLDTLRAVAALGLTGPHLGVPARLTVIRAGPDLPAATYVNPELAWASPETARHREGSVAMPGVDEEMVRPARVRVRYRALDGSAHEAEASGFLAACLQHEIDQLDGIFWIERLSRLRRERVLKRFARLRAVPGPPRA</sequence>
<dbReference type="PIRSF" id="PIRSF004749">
    <property type="entry name" value="Pep_def"/>
    <property type="match status" value="1"/>
</dbReference>
<keyword evidence="4" id="KW-1185">Reference proteome</keyword>
<dbReference type="HAMAP" id="MF_00163">
    <property type="entry name" value="Pep_deformylase"/>
    <property type="match status" value="1"/>
</dbReference>
<dbReference type="PANTHER" id="PTHR10458">
    <property type="entry name" value="PEPTIDE DEFORMYLASE"/>
    <property type="match status" value="1"/>
</dbReference>
<evidence type="ECO:0000256" key="2">
    <source>
        <dbReference type="HAMAP-Rule" id="MF_00163"/>
    </source>
</evidence>
<dbReference type="Pfam" id="PF01327">
    <property type="entry name" value="Pep_deformylase"/>
    <property type="match status" value="1"/>
</dbReference>
<dbReference type="InterPro" id="IPR023635">
    <property type="entry name" value="Peptide_deformylase"/>
</dbReference>
<evidence type="ECO:0000256" key="1">
    <source>
        <dbReference type="ARBA" id="ARBA00010759"/>
    </source>
</evidence>
<accession>A0ABQ4QSL5</accession>
<evidence type="ECO:0000313" key="4">
    <source>
        <dbReference type="Proteomes" id="UP001055167"/>
    </source>
</evidence>